<dbReference type="InterPro" id="IPR010090">
    <property type="entry name" value="Phage_tape_meas"/>
</dbReference>
<sequence length="653" mass="69383">MKTSHELFVKITARSDGMNTAFRRAEQDMRRFSDGLKRLGRGSYLGRLITDLRKVREESRAAWRQMSTLEKTQHRLRQAGGMITGAAAGAMVLREPVKKTMDYDRRLAHLVNIGYSELDVAGRIAQKSSIDAIIQEAVRSSGIKRDNAIGAAENILAAESNIDLLKPILDTALKGSVALDAEAADVSQILLASSRSLKISKDNFENALDIVTSSTGLGNFEANDLARHLPQQMPLSANVLGQGLLGLNKLTALNQVARMNAGNSDEAANNVVNILQKLTSVDTKKALHDQYKSRLKIIGFNVDDMYVKGQLDGKDKLQVFDEVLDRLVREDERSQEILKKVNQMRKRGDTDDQIYSAIEGTLEGSVIQSVLRDRQALFGFLAYKNNKSMYDKIIAEGNESAGAMRKNFGVIQATDSWKTDQATNEWEIATQKAFKPFNEALGTAAAVVTNFAQSFPNAAAVMSGAGYTTAAAAAAGIGGSIAMKGLGGTAAGKAAGQMAGKAGSTAIRTLGSAGRGMLNAKTGIGLGLLFHSEELNKGETDRIIAMKQQYAAGKGLDAKRLAMGIGPEVGKQAGEAINQAGQAAAQGLQQAGQAVSNNADAVGKALIAQVGQTKIQGQINVSVSASPMLQVQTTAVGNGNTTLNVGKTNTGAK</sequence>
<organism evidence="3">
    <name type="scientific">Siphoviridae sp. ctLeG9</name>
    <dbReference type="NCBI Taxonomy" id="2827848"/>
    <lineage>
        <taxon>Viruses</taxon>
        <taxon>Duplodnaviria</taxon>
        <taxon>Heunggongvirae</taxon>
        <taxon>Uroviricota</taxon>
        <taxon>Caudoviricetes</taxon>
    </lineage>
</organism>
<evidence type="ECO:0000259" key="2">
    <source>
        <dbReference type="Pfam" id="PF10145"/>
    </source>
</evidence>
<accession>A0A8S5RV40</accession>
<keyword evidence="1" id="KW-1188">Viral release from host cell</keyword>
<feature type="domain" description="Phage tail tape measure protein" evidence="2">
    <location>
        <begin position="142"/>
        <end position="329"/>
    </location>
</feature>
<evidence type="ECO:0000313" key="3">
    <source>
        <dbReference type="EMBL" id="DAF42488.1"/>
    </source>
</evidence>
<protein>
    <submittedName>
        <fullName evidence="3">Minor tail protein</fullName>
    </submittedName>
</protein>
<dbReference type="EMBL" id="BK032495">
    <property type="protein sequence ID" value="DAF42488.1"/>
    <property type="molecule type" value="Genomic_DNA"/>
</dbReference>
<dbReference type="GO" id="GO:0098003">
    <property type="term" value="P:viral tail assembly"/>
    <property type="evidence" value="ECO:0007669"/>
    <property type="project" value="UniProtKB-KW"/>
</dbReference>
<keyword evidence="1" id="KW-1245">Viral tail assembly</keyword>
<proteinExistence type="predicted"/>
<evidence type="ECO:0000256" key="1">
    <source>
        <dbReference type="ARBA" id="ARBA00022465"/>
    </source>
</evidence>
<dbReference type="Pfam" id="PF10145">
    <property type="entry name" value="PhageMin_Tail"/>
    <property type="match status" value="1"/>
</dbReference>
<reference evidence="3" key="1">
    <citation type="journal article" date="2021" name="Proc. Natl. Acad. Sci. U.S.A.">
        <title>A Catalog of Tens of Thousands of Viruses from Human Metagenomes Reveals Hidden Associations with Chronic Diseases.</title>
        <authorList>
            <person name="Tisza M.J."/>
            <person name="Buck C.B."/>
        </authorList>
    </citation>
    <scope>NUCLEOTIDE SEQUENCE</scope>
    <source>
        <strain evidence="3">CtLeG9</strain>
    </source>
</reference>
<name>A0A8S5RV40_9CAUD</name>